<dbReference type="AlphaFoldDB" id="I2GZD3"/>
<reference evidence="8 9" key="1">
    <citation type="journal article" date="2011" name="Proc. Natl. Acad. Sci. U.S.A.">
        <title>Evolutionary erosion of yeast sex chromosomes by mating-type switching accidents.</title>
        <authorList>
            <person name="Gordon J.L."/>
            <person name="Armisen D."/>
            <person name="Proux-Wera E."/>
            <person name="Oheigeartaigh S.S."/>
            <person name="Byrne K.P."/>
            <person name="Wolfe K.H."/>
        </authorList>
    </citation>
    <scope>NUCLEOTIDE SEQUENCE [LARGE SCALE GENOMIC DNA]</scope>
    <source>
        <strain evidence="9">ATCC 34711 / CBS 6284 / DSM 70876 / NBRC 10599 / NRRL Y-10934 / UCD 77-7</strain>
    </source>
</reference>
<dbReference type="Pfam" id="PF08311">
    <property type="entry name" value="Mad3_BUB1_I"/>
    <property type="match status" value="1"/>
</dbReference>
<keyword evidence="2" id="KW-0158">Chromosome</keyword>
<dbReference type="OrthoDB" id="248495at2759"/>
<dbReference type="InterPro" id="IPR000719">
    <property type="entry name" value="Prot_kinase_dom"/>
</dbReference>
<dbReference type="Gene3D" id="6.10.20.170">
    <property type="match status" value="1"/>
</dbReference>
<dbReference type="InterPro" id="IPR011009">
    <property type="entry name" value="Kinase-like_dom_sf"/>
</dbReference>
<evidence type="ECO:0008006" key="10">
    <source>
        <dbReference type="Google" id="ProtNLM"/>
    </source>
</evidence>
<sequence length="1097" mass="126945">MENTNFEVIESNKENILPLKDGRSAHVLATVLDQDSSTINSTRIKFEKRILEEVEDSDDPLNIFIEYITWINHVYTQGGTLKQSGMLEVMERCLVYFKDMDPYKNDPRYLKIWLEYIELFASDSFSESRDIYIYMIRKKIAIKLTLFYEDFSQLLFDNRYYYDSYQILQMGLRENSLPQKRLKNRIKLLEQEFTNRKIDIDSVSNALLDMNNVELPSIVLGKEKNDILLQDSEATYNSTTKPNNGKYTIFRDEPSAKKNIGVFDETIRRAPWDVFDSKLHRTKENKILDGSISNGSNIGKLKQEVGFNKVLNPSDGHKLSIFRDSLGSSDPVYKIVEIQGRKKEKIDCNFNLLFPTESNEEYCIEELLAISRGIYKQLRHEYPQKIEVKTTHQMDTLQAKKRKASYIFKDNEVAPILAITQNNSIETQPTTNLINKPETSKKLKIFNDELPTPEPSKIPVSRQALQVKKSISLSKEESLPYKNVTETTTLPLNDTIHNNEPLNYNQDTNNTETFHIPKVNNEGTPGSPTMTFYSKGAVNEVYSMFNQDFVESNKDDTTRGFTMYDNNTEELSKPNLEDLTEVKPNEEDVSDSNSNTEKLLDDKNIAPINNINATDIGNFDIDLDLSKNNEKVRERNTATSSDPQQKQYMTPIKEHTEHTMNISDNQAKDSLDYSKSESVFSSPFTTQPEEKVSQQPGRYDQVISESLQDKQILQEIRDLEDNNVNNISDGYNIISDPLDINLRKSLLANINPSLESYQTFFHYDNPLKKSSTLKKIHEASKNNNKSPIVEFKKENDWYCIRGELGEGGFATVYLAESSSGCLKALKVEKPHTFWEFYILKQLEHRLHEENILNSIIKTSSLHYFQDESYLVLNYVTQGTLLDLLNLYRENSKASLEEELCIFFTIELIKVIEKIHTVGIIHGDLKPDNCMLRFDPCTLRGYNTKGENGWSHKGIFLIDFGRSFDMTLLPKETKFLANWKTDQQDCYEMRTGLPWSYEIDYYGLASIIHMMLYGTVIDTIRLKDGTFKLRSPFKRYWKQDIWKEVFSVLLNSGSYNSLPINKEISKLRNMLENYLELECSDKIRTIILGLEPELPKFK</sequence>
<feature type="domain" description="Protein kinase" evidence="6">
    <location>
        <begin position="798"/>
        <end position="1093"/>
    </location>
</feature>
<proteinExistence type="predicted"/>
<evidence type="ECO:0000313" key="9">
    <source>
        <dbReference type="Proteomes" id="UP000002866"/>
    </source>
</evidence>
<dbReference type="GeneID" id="14494324"/>
<keyword evidence="3" id="KW-0995">Kinetochore</keyword>
<dbReference type="GO" id="GO:0005524">
    <property type="term" value="F:ATP binding"/>
    <property type="evidence" value="ECO:0007669"/>
    <property type="project" value="InterPro"/>
</dbReference>
<feature type="region of interest" description="Disordered" evidence="5">
    <location>
        <begin position="670"/>
        <end position="697"/>
    </location>
</feature>
<dbReference type="GO" id="GO:0034501">
    <property type="term" value="P:protein localization to kinetochore"/>
    <property type="evidence" value="ECO:0007669"/>
    <property type="project" value="EnsemblFungi"/>
</dbReference>
<dbReference type="eggNOG" id="KOG1166">
    <property type="taxonomic scope" value="Eukaryota"/>
</dbReference>
<dbReference type="InterPro" id="IPR012572">
    <property type="entry name" value="Mad3/Bub1_II"/>
</dbReference>
<dbReference type="RefSeq" id="XP_004179004.1">
    <property type="nucleotide sequence ID" value="XM_004178956.1"/>
</dbReference>
<dbReference type="EMBL" id="HE806317">
    <property type="protein sequence ID" value="CCH59485.1"/>
    <property type="molecule type" value="Genomic_DNA"/>
</dbReference>
<dbReference type="GO" id="GO:0004672">
    <property type="term" value="F:protein kinase activity"/>
    <property type="evidence" value="ECO:0007669"/>
    <property type="project" value="EnsemblFungi"/>
</dbReference>
<evidence type="ECO:0000256" key="5">
    <source>
        <dbReference type="SAM" id="MobiDB-lite"/>
    </source>
</evidence>
<dbReference type="FunCoup" id="I2GZD3">
    <property type="interactions" value="582"/>
</dbReference>
<dbReference type="PROSITE" id="PS50011">
    <property type="entry name" value="PROTEIN_KINASE_DOM"/>
    <property type="match status" value="1"/>
</dbReference>
<dbReference type="PROSITE" id="PS00108">
    <property type="entry name" value="PROTEIN_KINASE_ST"/>
    <property type="match status" value="1"/>
</dbReference>
<feature type="domain" description="BUB1 N-terminal" evidence="7">
    <location>
        <begin position="46"/>
        <end position="224"/>
    </location>
</feature>
<evidence type="ECO:0000259" key="6">
    <source>
        <dbReference type="PROSITE" id="PS50011"/>
    </source>
</evidence>
<dbReference type="GO" id="GO:0031134">
    <property type="term" value="P:sister chromatid biorientation"/>
    <property type="evidence" value="ECO:0007669"/>
    <property type="project" value="EnsemblFungi"/>
</dbReference>
<dbReference type="Pfam" id="PF08171">
    <property type="entry name" value="Mad3_BUB1_II"/>
    <property type="match status" value="1"/>
</dbReference>
<organism evidence="8 9">
    <name type="scientific">Henningerozyma blattae (strain ATCC 34711 / CBS 6284 / DSM 70876 / NBRC 10599 / NRRL Y-10934 / UCD 77-7)</name>
    <name type="common">Yeast</name>
    <name type="synonym">Tetrapisispora blattae</name>
    <dbReference type="NCBI Taxonomy" id="1071380"/>
    <lineage>
        <taxon>Eukaryota</taxon>
        <taxon>Fungi</taxon>
        <taxon>Dikarya</taxon>
        <taxon>Ascomycota</taxon>
        <taxon>Saccharomycotina</taxon>
        <taxon>Saccharomycetes</taxon>
        <taxon>Saccharomycetales</taxon>
        <taxon>Saccharomycetaceae</taxon>
        <taxon>Henningerozyma</taxon>
    </lineage>
</organism>
<comment type="subcellular location">
    <subcellularLocation>
        <location evidence="1">Chromosome</location>
        <location evidence="1">Centromere</location>
        <location evidence="1">Kinetochore</location>
    </subcellularLocation>
</comment>
<dbReference type="STRING" id="1071380.I2GZD3"/>
<dbReference type="SMART" id="SM00220">
    <property type="entry name" value="S_TKc"/>
    <property type="match status" value="1"/>
</dbReference>
<gene>
    <name evidence="8" type="primary">TBLA0B06620</name>
    <name evidence="8" type="ORF">TBLA_0B06620</name>
</gene>
<dbReference type="Proteomes" id="UP000002866">
    <property type="component" value="Chromosome 2"/>
</dbReference>
<dbReference type="Gene3D" id="1.10.510.10">
    <property type="entry name" value="Transferase(Phosphotransferase) domain 1"/>
    <property type="match status" value="1"/>
</dbReference>
<name>I2GZD3_HENB6</name>
<dbReference type="SMART" id="SM00777">
    <property type="entry name" value="Mad3_BUB1_I"/>
    <property type="match status" value="1"/>
</dbReference>
<dbReference type="Gene3D" id="1.20.58.2070">
    <property type="match status" value="1"/>
</dbReference>
<dbReference type="SUPFAM" id="SSF56112">
    <property type="entry name" value="Protein kinase-like (PK-like)"/>
    <property type="match status" value="1"/>
</dbReference>
<feature type="compositionally biased region" description="Polar residues" evidence="5">
    <location>
        <begin position="676"/>
        <end position="687"/>
    </location>
</feature>
<evidence type="ECO:0000313" key="8">
    <source>
        <dbReference type="EMBL" id="CCH59485.1"/>
    </source>
</evidence>
<dbReference type="InParanoid" id="I2GZD3"/>
<dbReference type="GO" id="GO:0005634">
    <property type="term" value="C:nucleus"/>
    <property type="evidence" value="ECO:0007669"/>
    <property type="project" value="EnsemblFungi"/>
</dbReference>
<evidence type="ECO:0000256" key="4">
    <source>
        <dbReference type="ARBA" id="ARBA00023328"/>
    </source>
</evidence>
<dbReference type="Gene3D" id="1.25.40.930">
    <property type="match status" value="1"/>
</dbReference>
<evidence type="ECO:0000256" key="1">
    <source>
        <dbReference type="ARBA" id="ARBA00004629"/>
    </source>
</evidence>
<keyword evidence="9" id="KW-1185">Reference proteome</keyword>
<dbReference type="PANTHER" id="PTHR14030">
    <property type="entry name" value="MITOTIC CHECKPOINT SERINE/THREONINE-PROTEIN KINASE BUB1"/>
    <property type="match status" value="1"/>
</dbReference>
<dbReference type="GO" id="GO:1990298">
    <property type="term" value="C:bub1-bub3 complex"/>
    <property type="evidence" value="ECO:0007669"/>
    <property type="project" value="EnsemblFungi"/>
</dbReference>
<evidence type="ECO:0000259" key="7">
    <source>
        <dbReference type="PROSITE" id="PS51489"/>
    </source>
</evidence>
<dbReference type="InterPro" id="IPR013212">
    <property type="entry name" value="Mad3/Bub1_I"/>
</dbReference>
<dbReference type="GO" id="GO:0007094">
    <property type="term" value="P:mitotic spindle assembly checkpoint signaling"/>
    <property type="evidence" value="ECO:0007669"/>
    <property type="project" value="EnsemblFungi"/>
</dbReference>
<dbReference type="HOGENOM" id="CLU_002115_1_0_1"/>
<dbReference type="OMA" id="NCEKGVG"/>
<dbReference type="InterPro" id="IPR015661">
    <property type="entry name" value="Bub1/Mad3"/>
</dbReference>
<dbReference type="GO" id="GO:0000776">
    <property type="term" value="C:kinetochore"/>
    <property type="evidence" value="ECO:0007669"/>
    <property type="project" value="UniProtKB-KW"/>
</dbReference>
<dbReference type="GO" id="GO:0051754">
    <property type="term" value="P:meiotic sister chromatid cohesion, centromeric"/>
    <property type="evidence" value="ECO:0007669"/>
    <property type="project" value="TreeGrafter"/>
</dbReference>
<evidence type="ECO:0000256" key="2">
    <source>
        <dbReference type="ARBA" id="ARBA00022454"/>
    </source>
</evidence>
<dbReference type="KEGG" id="tbl:TBLA_0B06620"/>
<dbReference type="PANTHER" id="PTHR14030:SF4">
    <property type="entry name" value="BUB1 KINASE, ISOFORM A-RELATED"/>
    <property type="match status" value="1"/>
</dbReference>
<dbReference type="PROSITE" id="PS51489">
    <property type="entry name" value="BUB1_N"/>
    <property type="match status" value="1"/>
</dbReference>
<protein>
    <recommendedName>
        <fullName evidence="10">Protein kinase domain-containing protein</fullName>
    </recommendedName>
</protein>
<evidence type="ECO:0000256" key="3">
    <source>
        <dbReference type="ARBA" id="ARBA00022838"/>
    </source>
</evidence>
<keyword evidence="4" id="KW-0137">Centromere</keyword>
<dbReference type="CDD" id="cd13981">
    <property type="entry name" value="STKc_Bub1_BubR1"/>
    <property type="match status" value="1"/>
</dbReference>
<accession>I2GZD3</accession>
<dbReference type="GO" id="GO:0016236">
    <property type="term" value="P:macroautophagy"/>
    <property type="evidence" value="ECO:0007669"/>
    <property type="project" value="EnsemblFungi"/>
</dbReference>
<dbReference type="InterPro" id="IPR008271">
    <property type="entry name" value="Ser/Thr_kinase_AS"/>
</dbReference>
<dbReference type="GO" id="GO:0042802">
    <property type="term" value="F:identical protein binding"/>
    <property type="evidence" value="ECO:0007669"/>
    <property type="project" value="EnsemblFungi"/>
</dbReference>
<dbReference type="Pfam" id="PF00069">
    <property type="entry name" value="Pkinase"/>
    <property type="match status" value="1"/>
</dbReference>